<feature type="chain" id="PRO_5046587451" description="Glycogen debranching enzyme C-terminal domain-containing protein" evidence="1">
    <location>
        <begin position="26"/>
        <end position="641"/>
    </location>
</feature>
<feature type="signal peptide" evidence="1">
    <location>
        <begin position="1"/>
        <end position="25"/>
    </location>
</feature>
<name>A0ABT7AKA8_9HYPH</name>
<dbReference type="RefSeq" id="WP_283741790.1">
    <property type="nucleotide sequence ID" value="NZ_JASJEV010000013.1"/>
</dbReference>
<accession>A0ABT7AKA8</accession>
<evidence type="ECO:0000313" key="2">
    <source>
        <dbReference type="EMBL" id="MDJ1159788.1"/>
    </source>
</evidence>
<sequence length="641" mass="70628">MSLMQALIFVAALWLVGMLPTVASAETQTSCNSGPVLPFANISRTTGAGDIIINTDGLPACLSDGTSIPNSYIPLALLERSGTRYIIARRAPIGHFALLAEVKGKGFKPLNLAYDERNSFNIQHAFVANGRIFLLVYDASVNIPSGRRFSRPSEGNDLYEIRIDGDRALLEKLTTAPMPSGLDIAGLDAQIAGGHLVCSQTSCSLIAGSDNAIEVRELQTPLNEKGILVELASDGRVAWGLFQVQFDDRLSKAPSPDDPVFSVCRIAAQPDCENVPATIIPYKLRVQDGRPAYQAVHTVDDLVDLLSFDLRRLRGSGVAGYSQNNMEGQIAWSSVYYVNGLITLGRNQSGLPGAFEKLRQDATERARLEARRIASLNDQPYPWYLSKRYSLNREPIASVVHLGRIARVLKRARELTQDSGTDRTLEALEAELVSPTISVERIFDSTEKGRTEIRFLRNSPFWADGVNVAWNYQSAWIEALAMLGALDKNPNLMMTVSRMVDTFLREENISSRPIFWRYSSGDFFQGWTVEDDVSTNTPAYPGDHVNTTAAHISYRTMDAMALLAASRARVPGIPAGLASYFRELVEKGFLYPLVAEELALVGETPQIPLHVARHYARSVLPHQLQNQPWALAAIARSLRRP</sequence>
<evidence type="ECO:0000313" key="3">
    <source>
        <dbReference type="Proteomes" id="UP001321492"/>
    </source>
</evidence>
<proteinExistence type="predicted"/>
<evidence type="ECO:0000256" key="1">
    <source>
        <dbReference type="SAM" id="SignalP"/>
    </source>
</evidence>
<dbReference type="EMBL" id="JASJEV010000013">
    <property type="protein sequence ID" value="MDJ1159788.1"/>
    <property type="molecule type" value="Genomic_DNA"/>
</dbReference>
<gene>
    <name evidence="2" type="ORF">QNA08_16315</name>
</gene>
<evidence type="ECO:0008006" key="4">
    <source>
        <dbReference type="Google" id="ProtNLM"/>
    </source>
</evidence>
<dbReference type="Proteomes" id="UP001321492">
    <property type="component" value="Unassembled WGS sequence"/>
</dbReference>
<reference evidence="2 3" key="1">
    <citation type="submission" date="2023-05" db="EMBL/GenBank/DDBJ databases">
        <title>Chelatococcus sp. nov., a moderately thermophilic bacterium isolated from hot spring microbial mat.</title>
        <authorList>
            <person name="Hu C.-J."/>
            <person name="Li W.-J."/>
        </authorList>
    </citation>
    <scope>NUCLEOTIDE SEQUENCE [LARGE SCALE GENOMIC DNA]</scope>
    <source>
        <strain evidence="2 3">SYSU G07232</strain>
    </source>
</reference>
<organism evidence="2 3">
    <name type="scientific">Chelatococcus albus</name>
    <dbReference type="NCBI Taxonomy" id="3047466"/>
    <lineage>
        <taxon>Bacteria</taxon>
        <taxon>Pseudomonadati</taxon>
        <taxon>Pseudomonadota</taxon>
        <taxon>Alphaproteobacteria</taxon>
        <taxon>Hyphomicrobiales</taxon>
        <taxon>Chelatococcaceae</taxon>
        <taxon>Chelatococcus</taxon>
    </lineage>
</organism>
<keyword evidence="3" id="KW-1185">Reference proteome</keyword>
<comment type="caution">
    <text evidence="2">The sequence shown here is derived from an EMBL/GenBank/DDBJ whole genome shotgun (WGS) entry which is preliminary data.</text>
</comment>
<keyword evidence="1" id="KW-0732">Signal</keyword>
<protein>
    <recommendedName>
        <fullName evidence="4">Glycogen debranching enzyme C-terminal domain-containing protein</fullName>
    </recommendedName>
</protein>